<evidence type="ECO:0000313" key="2">
    <source>
        <dbReference type="Proteomes" id="UP000502005"/>
    </source>
</evidence>
<dbReference type="Proteomes" id="UP000502005">
    <property type="component" value="Plasmid pNE1B"/>
</dbReference>
<sequence>MMFLFGCVLEVLLFALVITLMEINPLPAEHHHPSVRPTLLYDYETRCVILDGRYIVASFRSHSLNHSLFEYLYNNPDRKIELAELETVVLKGRILNLTKAADAMGFRNELRRLLFTADADSIVFHPSRLIGNKDMIKVI</sequence>
<organism evidence="1 2">
    <name type="scientific">Pantoea cypripedii</name>
    <name type="common">Pectobacterium cypripedii</name>
    <name type="synonym">Erwinia cypripedii</name>
    <dbReference type="NCBI Taxonomy" id="55209"/>
    <lineage>
        <taxon>Bacteria</taxon>
        <taxon>Pseudomonadati</taxon>
        <taxon>Pseudomonadota</taxon>
        <taxon>Gammaproteobacteria</taxon>
        <taxon>Enterobacterales</taxon>
        <taxon>Erwiniaceae</taxon>
        <taxon>Pantoea</taxon>
    </lineage>
</organism>
<reference evidence="1 2" key="1">
    <citation type="submission" date="2017-11" db="EMBL/GenBank/DDBJ databases">
        <title>Genome sequence of Pantoea cypripedii NE1.</title>
        <authorList>
            <person name="Nascimento F.X."/>
        </authorList>
    </citation>
    <scope>NUCLEOTIDE SEQUENCE [LARGE SCALE GENOMIC DNA]</scope>
    <source>
        <strain evidence="1 2">NE1</strain>
        <plasmid evidence="2">pne1b</plasmid>
    </source>
</reference>
<dbReference type="EMBL" id="CP024770">
    <property type="protein sequence ID" value="QGY32558.1"/>
    <property type="molecule type" value="Genomic_DNA"/>
</dbReference>
<protein>
    <submittedName>
        <fullName evidence="1">Uncharacterized protein</fullName>
    </submittedName>
</protein>
<proteinExistence type="predicted"/>
<evidence type="ECO:0000313" key="1">
    <source>
        <dbReference type="EMBL" id="QGY32558.1"/>
    </source>
</evidence>
<geneLocation type="plasmid" evidence="2">
    <name>pne1b</name>
</geneLocation>
<keyword evidence="1" id="KW-0614">Plasmid</keyword>
<gene>
    <name evidence="1" type="ORF">CUN67_26735</name>
</gene>
<dbReference type="AlphaFoldDB" id="A0A6B9G657"/>
<accession>A0A6B9G657</accession>
<name>A0A6B9G657_PANCY</name>